<dbReference type="InterPro" id="IPR016047">
    <property type="entry name" value="M23ase_b-sheet_dom"/>
</dbReference>
<keyword evidence="1" id="KW-0175">Coiled coil</keyword>
<keyword evidence="3" id="KW-0378">Hydrolase</keyword>
<dbReference type="SUPFAM" id="SSF51261">
    <property type="entry name" value="Duplicated hybrid motif"/>
    <property type="match status" value="1"/>
</dbReference>
<dbReference type="Gene3D" id="6.10.250.3150">
    <property type="match status" value="1"/>
</dbReference>
<comment type="caution">
    <text evidence="3">The sequence shown here is derived from an EMBL/GenBank/DDBJ whole genome shotgun (WGS) entry which is preliminary data.</text>
</comment>
<evidence type="ECO:0000259" key="2">
    <source>
        <dbReference type="Pfam" id="PF01551"/>
    </source>
</evidence>
<gene>
    <name evidence="3" type="primary">envC</name>
    <name evidence="3" type="ORF">QJU57_05710</name>
</gene>
<evidence type="ECO:0000313" key="3">
    <source>
        <dbReference type="EMBL" id="MDP8148568.1"/>
    </source>
</evidence>
<dbReference type="PANTHER" id="PTHR21666">
    <property type="entry name" value="PEPTIDASE-RELATED"/>
    <property type="match status" value="1"/>
</dbReference>
<feature type="coiled-coil region" evidence="1">
    <location>
        <begin position="50"/>
        <end position="116"/>
    </location>
</feature>
<dbReference type="Pfam" id="PF01551">
    <property type="entry name" value="Peptidase_M23"/>
    <property type="match status" value="1"/>
</dbReference>
<dbReference type="Proteomes" id="UP001226020">
    <property type="component" value="Unassembled WGS sequence"/>
</dbReference>
<protein>
    <submittedName>
        <fullName evidence="3">Murein hydrolase activator EnvC</fullName>
    </submittedName>
</protein>
<dbReference type="InterPro" id="IPR050570">
    <property type="entry name" value="Cell_wall_metabolism_enzyme"/>
</dbReference>
<organism evidence="3 4">
    <name type="scientific">Phocoenobacter atlanticus subsp. atlanticus</name>
    <dbReference type="NCBI Taxonomy" id="3061285"/>
    <lineage>
        <taxon>Bacteria</taxon>
        <taxon>Pseudomonadati</taxon>
        <taxon>Pseudomonadota</taxon>
        <taxon>Gammaproteobacteria</taxon>
        <taxon>Pasteurellales</taxon>
        <taxon>Pasteurellaceae</taxon>
        <taxon>Phocoenobacter</taxon>
        <taxon>Phocoenobacter atlanticus</taxon>
    </lineage>
</organism>
<evidence type="ECO:0000313" key="4">
    <source>
        <dbReference type="Proteomes" id="UP001226020"/>
    </source>
</evidence>
<dbReference type="InterPro" id="IPR011055">
    <property type="entry name" value="Dup_hybrid_motif"/>
</dbReference>
<dbReference type="GO" id="GO:0004222">
    <property type="term" value="F:metalloendopeptidase activity"/>
    <property type="evidence" value="ECO:0007669"/>
    <property type="project" value="TreeGrafter"/>
</dbReference>
<keyword evidence="4" id="KW-1185">Reference proteome</keyword>
<dbReference type="EMBL" id="JASAXT010000008">
    <property type="protein sequence ID" value="MDP8148568.1"/>
    <property type="molecule type" value="Genomic_DNA"/>
</dbReference>
<accession>A0AAW8CBD6</accession>
<feature type="domain" description="M23ase beta-sheet core" evidence="2">
    <location>
        <begin position="297"/>
        <end position="391"/>
    </location>
</feature>
<reference evidence="3 4" key="1">
    <citation type="journal article" date="2023" name="Front. Microbiol.">
        <title>Phylogeography and host specificity of Pasteurellaceae pathogenic to sea-farmed fish in the north-east Atlantic.</title>
        <authorList>
            <person name="Gulla S."/>
            <person name="Colquhoun D.J."/>
            <person name="Olsen A.B."/>
            <person name="Spilsberg B."/>
            <person name="Lagesen K."/>
            <person name="Aakesson C.P."/>
            <person name="Strom S."/>
            <person name="Manji F."/>
            <person name="Birkbeck T.H."/>
            <person name="Nilsen H.K."/>
        </authorList>
    </citation>
    <scope>NUCLEOTIDE SEQUENCE [LARGE SCALE GENOMIC DNA]</scope>
    <source>
        <strain evidence="3 4">NVIB3131</strain>
    </source>
</reference>
<dbReference type="AlphaFoldDB" id="A0AAW8CBD6"/>
<name>A0AAW8CBD6_9PAST</name>
<evidence type="ECO:0000256" key="1">
    <source>
        <dbReference type="SAM" id="Coils"/>
    </source>
</evidence>
<dbReference type="RefSeq" id="WP_306351565.1">
    <property type="nucleotide sequence ID" value="NZ_JASAWV010000012.1"/>
</dbReference>
<dbReference type="NCBIfam" id="NF008644">
    <property type="entry name" value="PRK11637.1"/>
    <property type="match status" value="1"/>
</dbReference>
<dbReference type="Gene3D" id="2.70.70.10">
    <property type="entry name" value="Glucose Permease (Domain IIA)"/>
    <property type="match status" value="1"/>
</dbReference>
<dbReference type="CDD" id="cd12797">
    <property type="entry name" value="M23_peptidase"/>
    <property type="match status" value="1"/>
</dbReference>
<proteinExistence type="predicted"/>
<dbReference type="PANTHER" id="PTHR21666:SF270">
    <property type="entry name" value="MUREIN HYDROLASE ACTIVATOR ENVC"/>
    <property type="match status" value="1"/>
</dbReference>
<dbReference type="FunFam" id="2.70.70.10:FF:000003">
    <property type="entry name" value="Murein hydrolase activator EnvC"/>
    <property type="match status" value="1"/>
</dbReference>
<feature type="coiled-coil region" evidence="1">
    <location>
        <begin position="166"/>
        <end position="250"/>
    </location>
</feature>
<sequence length="396" mass="45433">MKLLHLYKIVIVILLGNLCLFRPVVASDLSKIQHKIKKQQDKIYLQRKKRNELQATLKKQELKISEVSQQLQKTEATLVELKQIIRKTEQQIEQLEKQENKQKDRLREQLDSAYRSGIHPSAFKRLLSKEAKDADRMAKYYEHMNQARIELIEDIRHTQSKLIEQRNFLEKQKEENIAQLTEQKSQKNKLERVTSQREKTISSINEMIEKDKTQLITLKKNAKALQDKIAKANREAKQRENREIAELKVQKERSGKGTLTQAEIQKVRAGNGLGVARKQYQQPVKGRIIQHFNPTQSWKGIVIKASAGQNVTAIASGRVILSDWLQGYGNVVFIDHGKGYSSIYGYNNSVLVKRGDRVVKGEVIAKVGNSGGQIQSGLYFGITYKGQAKNPLLWVK</sequence>